<keyword evidence="1" id="KW-0472">Membrane</keyword>
<protein>
    <recommendedName>
        <fullName evidence="4">DUF4386 domain-containing protein</fullName>
    </recommendedName>
</protein>
<organism evidence="2 3">
    <name type="scientific">Levilinea saccharolytica</name>
    <dbReference type="NCBI Taxonomy" id="229921"/>
    <lineage>
        <taxon>Bacteria</taxon>
        <taxon>Bacillati</taxon>
        <taxon>Chloroflexota</taxon>
        <taxon>Anaerolineae</taxon>
        <taxon>Anaerolineales</taxon>
        <taxon>Anaerolineaceae</taxon>
        <taxon>Levilinea</taxon>
    </lineage>
</organism>
<proteinExistence type="predicted"/>
<evidence type="ECO:0008006" key="4">
    <source>
        <dbReference type="Google" id="ProtNLM"/>
    </source>
</evidence>
<sequence length="250" mass="26585">MNTTKERSHGTHRTNAAIVGVLFILGTVPALLSMPLAQNTVSAPDHLTAIAANEGQMLLFTAIKFLMGIACAGIGLALYPILRKYNEGLAIGSAGFRVIEGGLQIVGCLLYVVLLALSQEFVKAGAPASSYFQTANAVLNAGIGWFRDAANLLTFGIGALLYYVVFYQSRLIPRWLSVWGLVGITLSMLSALLVMFHLLPPFGTIQVILNMPILPQELVLAGWLIAKGFNPSVIASRSAKTAANELLSAA</sequence>
<dbReference type="Proteomes" id="UP000050501">
    <property type="component" value="Unassembled WGS sequence"/>
</dbReference>
<comment type="caution">
    <text evidence="2">The sequence shown here is derived from an EMBL/GenBank/DDBJ whole genome shotgun (WGS) entry which is preliminary data.</text>
</comment>
<evidence type="ECO:0000313" key="2">
    <source>
        <dbReference type="EMBL" id="KPL79363.1"/>
    </source>
</evidence>
<keyword evidence="1" id="KW-0812">Transmembrane</keyword>
<evidence type="ECO:0000256" key="1">
    <source>
        <dbReference type="SAM" id="Phobius"/>
    </source>
</evidence>
<accession>A0A0P6YBQ6</accession>
<dbReference type="Pfam" id="PF14329">
    <property type="entry name" value="DUF4386"/>
    <property type="match status" value="1"/>
</dbReference>
<name>A0A0P6YBQ6_9CHLR</name>
<dbReference type="OrthoDB" id="1176146at2"/>
<dbReference type="EMBL" id="LGCM01000051">
    <property type="protein sequence ID" value="KPL79363.1"/>
    <property type="molecule type" value="Genomic_DNA"/>
</dbReference>
<gene>
    <name evidence="2" type="ORF">ADN01_14470</name>
</gene>
<dbReference type="InterPro" id="IPR025495">
    <property type="entry name" value="DUF4386"/>
</dbReference>
<dbReference type="AlphaFoldDB" id="A0A0P6YBQ6"/>
<reference evidence="2 3" key="1">
    <citation type="submission" date="2015-07" db="EMBL/GenBank/DDBJ databases">
        <title>Genome sequence of Levilinea saccharolytica DSM 16555.</title>
        <authorList>
            <person name="Hemp J."/>
            <person name="Ward L.M."/>
            <person name="Pace L.A."/>
            <person name="Fischer W.W."/>
        </authorList>
    </citation>
    <scope>NUCLEOTIDE SEQUENCE [LARGE SCALE GENOMIC DNA]</scope>
    <source>
        <strain evidence="2 3">KIBI-1</strain>
    </source>
</reference>
<evidence type="ECO:0000313" key="3">
    <source>
        <dbReference type="Proteomes" id="UP000050501"/>
    </source>
</evidence>
<keyword evidence="1" id="KW-1133">Transmembrane helix</keyword>
<feature type="transmembrane region" description="Helical" evidence="1">
    <location>
        <begin position="57"/>
        <end position="82"/>
    </location>
</feature>
<keyword evidence="3" id="KW-1185">Reference proteome</keyword>
<feature type="transmembrane region" description="Helical" evidence="1">
    <location>
        <begin position="16"/>
        <end position="37"/>
    </location>
</feature>
<dbReference type="STRING" id="229921.ADN01_14470"/>
<feature type="transmembrane region" description="Helical" evidence="1">
    <location>
        <begin position="149"/>
        <end position="166"/>
    </location>
</feature>
<feature type="transmembrane region" description="Helical" evidence="1">
    <location>
        <begin position="178"/>
        <end position="199"/>
    </location>
</feature>
<feature type="transmembrane region" description="Helical" evidence="1">
    <location>
        <begin position="94"/>
        <end position="117"/>
    </location>
</feature>
<dbReference type="RefSeq" id="WP_062419196.1">
    <property type="nucleotide sequence ID" value="NZ_DF967974.1"/>
</dbReference>